<dbReference type="EMBL" id="MTSE01000007">
    <property type="protein sequence ID" value="OUJ73316.1"/>
    <property type="molecule type" value="Genomic_DNA"/>
</dbReference>
<dbReference type="GO" id="GO:0004493">
    <property type="term" value="F:methylmalonyl-CoA epimerase activity"/>
    <property type="evidence" value="ECO:0007669"/>
    <property type="project" value="TreeGrafter"/>
</dbReference>
<comment type="caution">
    <text evidence="3">The sequence shown here is derived from an EMBL/GenBank/DDBJ whole genome shotgun (WGS) entry which is preliminary data.</text>
</comment>
<name>A0A243WD03_9BACT</name>
<evidence type="ECO:0000256" key="1">
    <source>
        <dbReference type="ARBA" id="ARBA00022723"/>
    </source>
</evidence>
<dbReference type="PANTHER" id="PTHR43048">
    <property type="entry name" value="METHYLMALONYL-COA EPIMERASE"/>
    <property type="match status" value="1"/>
</dbReference>
<dbReference type="Gene3D" id="3.10.180.10">
    <property type="entry name" value="2,3-Dihydroxybiphenyl 1,2-Dioxygenase, domain 1"/>
    <property type="match status" value="1"/>
</dbReference>
<keyword evidence="1" id="KW-0479">Metal-binding</keyword>
<dbReference type="PROSITE" id="PS51819">
    <property type="entry name" value="VOC"/>
    <property type="match status" value="1"/>
</dbReference>
<dbReference type="GO" id="GO:0046491">
    <property type="term" value="P:L-methylmalonyl-CoA metabolic process"/>
    <property type="evidence" value="ECO:0007669"/>
    <property type="project" value="TreeGrafter"/>
</dbReference>
<dbReference type="Proteomes" id="UP000194873">
    <property type="component" value="Unassembled WGS sequence"/>
</dbReference>
<dbReference type="Pfam" id="PF00903">
    <property type="entry name" value="Glyoxalase"/>
    <property type="match status" value="1"/>
</dbReference>
<dbReference type="GO" id="GO:0046872">
    <property type="term" value="F:metal ion binding"/>
    <property type="evidence" value="ECO:0007669"/>
    <property type="project" value="UniProtKB-KW"/>
</dbReference>
<dbReference type="AlphaFoldDB" id="A0A243WD03"/>
<evidence type="ECO:0000259" key="2">
    <source>
        <dbReference type="PROSITE" id="PS51819"/>
    </source>
</evidence>
<dbReference type="PANTHER" id="PTHR43048:SF3">
    <property type="entry name" value="METHYLMALONYL-COA EPIMERASE, MITOCHONDRIAL"/>
    <property type="match status" value="1"/>
</dbReference>
<dbReference type="InterPro" id="IPR037523">
    <property type="entry name" value="VOC_core"/>
</dbReference>
<evidence type="ECO:0000313" key="4">
    <source>
        <dbReference type="Proteomes" id="UP000194873"/>
    </source>
</evidence>
<accession>A0A243WD03</accession>
<feature type="domain" description="VOC" evidence="2">
    <location>
        <begin position="14"/>
        <end position="140"/>
    </location>
</feature>
<gene>
    <name evidence="3" type="ORF">BXP70_15760</name>
</gene>
<reference evidence="3 4" key="1">
    <citation type="submission" date="2017-01" db="EMBL/GenBank/DDBJ databases">
        <title>A new Hymenobacter.</title>
        <authorList>
            <person name="Liang Y."/>
            <person name="Feng F."/>
        </authorList>
    </citation>
    <scope>NUCLEOTIDE SEQUENCE [LARGE SCALE GENOMIC DNA]</scope>
    <source>
        <strain evidence="3">MIMBbqt21</strain>
    </source>
</reference>
<keyword evidence="4" id="KW-1185">Reference proteome</keyword>
<protein>
    <recommendedName>
        <fullName evidence="2">VOC domain-containing protein</fullName>
    </recommendedName>
</protein>
<dbReference type="InterPro" id="IPR051785">
    <property type="entry name" value="MMCE/EMCE_epimerase"/>
</dbReference>
<dbReference type="InterPro" id="IPR004360">
    <property type="entry name" value="Glyas_Fos-R_dOase_dom"/>
</dbReference>
<sequence>MPQKTSDGINEKMRAAHVGLRTPDYEGTIRWYTEKLGFRLLQQWTVGDLQLAFLAPANDDAFWLEVLSGGIPNTQPAPSHLISSGFQHLCLEVDNVEETLAVLRTRGVEVVRESFNVPAIGKRCGFIADLYGNVIELVSTIEAN</sequence>
<organism evidence="3 4">
    <name type="scientific">Hymenobacter crusticola</name>
    <dbReference type="NCBI Taxonomy" id="1770526"/>
    <lineage>
        <taxon>Bacteria</taxon>
        <taxon>Pseudomonadati</taxon>
        <taxon>Bacteroidota</taxon>
        <taxon>Cytophagia</taxon>
        <taxon>Cytophagales</taxon>
        <taxon>Hymenobacteraceae</taxon>
        <taxon>Hymenobacter</taxon>
    </lineage>
</organism>
<proteinExistence type="predicted"/>
<dbReference type="InterPro" id="IPR029068">
    <property type="entry name" value="Glyas_Bleomycin-R_OHBP_Dase"/>
</dbReference>
<evidence type="ECO:0000313" key="3">
    <source>
        <dbReference type="EMBL" id="OUJ73316.1"/>
    </source>
</evidence>
<dbReference type="SUPFAM" id="SSF54593">
    <property type="entry name" value="Glyoxalase/Bleomycin resistance protein/Dihydroxybiphenyl dioxygenase"/>
    <property type="match status" value="1"/>
</dbReference>